<dbReference type="InterPro" id="IPR011701">
    <property type="entry name" value="MFS"/>
</dbReference>
<name>A0A401Z568_9ACTN</name>
<dbReference type="InterPro" id="IPR020846">
    <property type="entry name" value="MFS_dom"/>
</dbReference>
<feature type="transmembrane region" description="Helical" evidence="7">
    <location>
        <begin position="375"/>
        <end position="399"/>
    </location>
</feature>
<dbReference type="Gene3D" id="1.20.1250.20">
    <property type="entry name" value="MFS general substrate transporter like domains"/>
    <property type="match status" value="2"/>
</dbReference>
<organism evidence="9 10">
    <name type="scientific">Embleya hyalina</name>
    <dbReference type="NCBI Taxonomy" id="516124"/>
    <lineage>
        <taxon>Bacteria</taxon>
        <taxon>Bacillati</taxon>
        <taxon>Actinomycetota</taxon>
        <taxon>Actinomycetes</taxon>
        <taxon>Kitasatosporales</taxon>
        <taxon>Streptomycetaceae</taxon>
        <taxon>Embleya</taxon>
    </lineage>
</organism>
<feature type="region of interest" description="Disordered" evidence="6">
    <location>
        <begin position="10"/>
        <end position="42"/>
    </location>
</feature>
<feature type="compositionally biased region" description="Low complexity" evidence="6">
    <location>
        <begin position="10"/>
        <end position="41"/>
    </location>
</feature>
<dbReference type="PROSITE" id="PS50850">
    <property type="entry name" value="MFS"/>
    <property type="match status" value="1"/>
</dbReference>
<dbReference type="GO" id="GO:0022857">
    <property type="term" value="F:transmembrane transporter activity"/>
    <property type="evidence" value="ECO:0007669"/>
    <property type="project" value="InterPro"/>
</dbReference>
<evidence type="ECO:0000256" key="6">
    <source>
        <dbReference type="SAM" id="MobiDB-lite"/>
    </source>
</evidence>
<evidence type="ECO:0000256" key="2">
    <source>
        <dbReference type="ARBA" id="ARBA00022475"/>
    </source>
</evidence>
<keyword evidence="3 7" id="KW-0812">Transmembrane</keyword>
<feature type="transmembrane region" description="Helical" evidence="7">
    <location>
        <begin position="287"/>
        <end position="306"/>
    </location>
</feature>
<feature type="transmembrane region" description="Helical" evidence="7">
    <location>
        <begin position="180"/>
        <end position="201"/>
    </location>
</feature>
<evidence type="ECO:0000256" key="3">
    <source>
        <dbReference type="ARBA" id="ARBA00022692"/>
    </source>
</evidence>
<dbReference type="SUPFAM" id="SSF103473">
    <property type="entry name" value="MFS general substrate transporter"/>
    <property type="match status" value="1"/>
</dbReference>
<feature type="transmembrane region" description="Helical" evidence="7">
    <location>
        <begin position="252"/>
        <end position="275"/>
    </location>
</feature>
<evidence type="ECO:0000256" key="7">
    <source>
        <dbReference type="SAM" id="Phobius"/>
    </source>
</evidence>
<evidence type="ECO:0000256" key="1">
    <source>
        <dbReference type="ARBA" id="ARBA00004651"/>
    </source>
</evidence>
<keyword evidence="4 7" id="KW-1133">Transmembrane helix</keyword>
<dbReference type="Pfam" id="PF07690">
    <property type="entry name" value="MFS_1"/>
    <property type="match status" value="1"/>
</dbReference>
<keyword evidence="2" id="KW-1003">Cell membrane</keyword>
<reference evidence="9 10" key="1">
    <citation type="submission" date="2018-12" db="EMBL/GenBank/DDBJ databases">
        <title>Draft genome sequence of Embleya hyalina NBRC 13850T.</title>
        <authorList>
            <person name="Komaki H."/>
            <person name="Hosoyama A."/>
            <person name="Kimura A."/>
            <person name="Ichikawa N."/>
            <person name="Tamura T."/>
        </authorList>
    </citation>
    <scope>NUCLEOTIDE SEQUENCE [LARGE SCALE GENOMIC DNA]</scope>
    <source>
        <strain evidence="9 10">NBRC 13850</strain>
    </source>
</reference>
<keyword evidence="10" id="KW-1185">Reference proteome</keyword>
<comment type="subcellular location">
    <subcellularLocation>
        <location evidence="1">Cell membrane</location>
        <topology evidence="1">Multi-pass membrane protein</topology>
    </subcellularLocation>
</comment>
<accession>A0A401Z568</accession>
<feature type="transmembrane region" description="Helical" evidence="7">
    <location>
        <begin position="53"/>
        <end position="79"/>
    </location>
</feature>
<dbReference type="CDD" id="cd17324">
    <property type="entry name" value="MFS_NepI_like"/>
    <property type="match status" value="1"/>
</dbReference>
<proteinExistence type="predicted"/>
<dbReference type="GO" id="GO:0005886">
    <property type="term" value="C:plasma membrane"/>
    <property type="evidence" value="ECO:0007669"/>
    <property type="project" value="UniProtKB-SubCell"/>
</dbReference>
<dbReference type="PANTHER" id="PTHR43124:SF3">
    <property type="entry name" value="CHLORAMPHENICOL EFFLUX PUMP RV0191"/>
    <property type="match status" value="1"/>
</dbReference>
<sequence>MLPVEVIRMDTTTTHGSNGSTGSTGSTPDSTPGAAPGAAMAARERSSRRLPAGVYLLGFCLFAMGSAEFLLAGVLPAMADDLDVSLSSAGFLITAFALGVVIGGPPLAVLGLRWPRRTALVATQAVFAIGIVVGLLGNYQVLLVSRVVSGVAYAGFFAVASVTAIGLVTPERNARASGVVVSGLSVAMVAGGPAGTLIGHFTQWRGGFWGVVVLTIAGAVGCLVGLPADDRRAGHAVGPRVSREFATMRNPLLWGIYAITVLTTAAYMITFNYLAAMLTDVTGVPEVWIPAVLALFGVGAFVGLSIGGRISDRRPHLALLAGASAIVVLSVVMVVALRAAWAVVPTVLLLGIAAFVPNPAVYGRVFAIAAEAPTLAGAGTVSAFQFGISVTPALAAVSFGQGATLTSLCLIGAALAATAIPLVLVDRSRREAARGDRDVRSPDRGAIPVKR</sequence>
<gene>
    <name evidence="9" type="ORF">EHYA_09741</name>
</gene>
<feature type="transmembrane region" description="Helical" evidence="7">
    <location>
        <begin position="119"/>
        <end position="141"/>
    </location>
</feature>
<dbReference type="InterPro" id="IPR036259">
    <property type="entry name" value="MFS_trans_sf"/>
</dbReference>
<evidence type="ECO:0000313" key="10">
    <source>
        <dbReference type="Proteomes" id="UP000286931"/>
    </source>
</evidence>
<protein>
    <submittedName>
        <fullName evidence="9">Chloramphenicol resistance protein</fullName>
    </submittedName>
</protein>
<keyword evidence="5 7" id="KW-0472">Membrane</keyword>
<dbReference type="AlphaFoldDB" id="A0A401Z568"/>
<feature type="transmembrane region" description="Helical" evidence="7">
    <location>
        <begin position="343"/>
        <end position="363"/>
    </location>
</feature>
<feature type="transmembrane region" description="Helical" evidence="7">
    <location>
        <begin position="147"/>
        <end position="168"/>
    </location>
</feature>
<dbReference type="InterPro" id="IPR050189">
    <property type="entry name" value="MFS_Efflux_Transporters"/>
</dbReference>
<comment type="caution">
    <text evidence="9">The sequence shown here is derived from an EMBL/GenBank/DDBJ whole genome shotgun (WGS) entry which is preliminary data.</text>
</comment>
<feature type="transmembrane region" description="Helical" evidence="7">
    <location>
        <begin position="91"/>
        <end position="112"/>
    </location>
</feature>
<evidence type="ECO:0000259" key="8">
    <source>
        <dbReference type="PROSITE" id="PS50850"/>
    </source>
</evidence>
<dbReference type="PANTHER" id="PTHR43124">
    <property type="entry name" value="PURINE EFFLUX PUMP PBUE"/>
    <property type="match status" value="1"/>
</dbReference>
<dbReference type="EMBL" id="BIFH01000055">
    <property type="protein sequence ID" value="GCE01966.1"/>
    <property type="molecule type" value="Genomic_DNA"/>
</dbReference>
<evidence type="ECO:0000256" key="5">
    <source>
        <dbReference type="ARBA" id="ARBA00023136"/>
    </source>
</evidence>
<feature type="transmembrane region" description="Helical" evidence="7">
    <location>
        <begin position="207"/>
        <end position="226"/>
    </location>
</feature>
<dbReference type="Proteomes" id="UP000286931">
    <property type="component" value="Unassembled WGS sequence"/>
</dbReference>
<evidence type="ECO:0000313" key="9">
    <source>
        <dbReference type="EMBL" id="GCE01966.1"/>
    </source>
</evidence>
<feature type="transmembrane region" description="Helical" evidence="7">
    <location>
        <begin position="405"/>
        <end position="425"/>
    </location>
</feature>
<evidence type="ECO:0000256" key="4">
    <source>
        <dbReference type="ARBA" id="ARBA00022989"/>
    </source>
</evidence>
<feature type="domain" description="Major facilitator superfamily (MFS) profile" evidence="8">
    <location>
        <begin position="53"/>
        <end position="429"/>
    </location>
</feature>
<feature type="transmembrane region" description="Helical" evidence="7">
    <location>
        <begin position="318"/>
        <end position="337"/>
    </location>
</feature>